<dbReference type="eggNOG" id="KOG1218">
    <property type="taxonomic scope" value="Eukaryota"/>
</dbReference>
<feature type="chain" id="PRO_5014566851" description="EGF-like domain-containing protein" evidence="2">
    <location>
        <begin position="20"/>
        <end position="1363"/>
    </location>
</feature>
<dbReference type="SUPFAM" id="SSF57184">
    <property type="entry name" value="Growth factor receptor domain"/>
    <property type="match status" value="3"/>
</dbReference>
<feature type="domain" description="EGF-like" evidence="3">
    <location>
        <begin position="412"/>
        <end position="445"/>
    </location>
</feature>
<feature type="domain" description="EGF-like" evidence="3">
    <location>
        <begin position="751"/>
        <end position="789"/>
    </location>
</feature>
<dbReference type="OMA" id="ATDPECQ"/>
<feature type="domain" description="EGF-like" evidence="3">
    <location>
        <begin position="929"/>
        <end position="961"/>
    </location>
</feature>
<evidence type="ECO:0000259" key="3">
    <source>
        <dbReference type="SMART" id="SM00181"/>
    </source>
</evidence>
<evidence type="ECO:0000313" key="6">
    <source>
        <dbReference type="Proteomes" id="UP000002320"/>
    </source>
</evidence>
<dbReference type="InterPro" id="IPR000742">
    <property type="entry name" value="EGF"/>
</dbReference>
<feature type="domain" description="EGF-like" evidence="3">
    <location>
        <begin position="92"/>
        <end position="122"/>
    </location>
</feature>
<feature type="domain" description="EGF-like" evidence="3">
    <location>
        <begin position="791"/>
        <end position="823"/>
    </location>
</feature>
<keyword evidence="6" id="KW-1185">Reference proteome</keyword>
<feature type="domain" description="EGF-like" evidence="3">
    <location>
        <begin position="303"/>
        <end position="336"/>
    </location>
</feature>
<proteinExistence type="predicted"/>
<evidence type="ECO:0000313" key="4">
    <source>
        <dbReference type="EMBL" id="EDS31112.1"/>
    </source>
</evidence>
<feature type="domain" description="EGF-like" evidence="3">
    <location>
        <begin position="370"/>
        <end position="410"/>
    </location>
</feature>
<feature type="domain" description="EGF-like" evidence="3">
    <location>
        <begin position="679"/>
        <end position="716"/>
    </location>
</feature>
<keyword evidence="2" id="KW-0732">Signal</keyword>
<feature type="domain" description="EGF-like" evidence="3">
    <location>
        <begin position="579"/>
        <end position="610"/>
    </location>
</feature>
<protein>
    <recommendedName>
        <fullName evidence="3">EGF-like domain-containing protein</fullName>
    </recommendedName>
</protein>
<feature type="domain" description="EGF-like" evidence="3">
    <location>
        <begin position="338"/>
        <end position="368"/>
    </location>
</feature>
<feature type="domain" description="EGF-like" evidence="3">
    <location>
        <begin position="1124"/>
        <end position="1161"/>
    </location>
</feature>
<name>B0WMN0_CULQU</name>
<feature type="domain" description="EGF-like" evidence="3">
    <location>
        <begin position="544"/>
        <end position="577"/>
    </location>
</feature>
<keyword evidence="1" id="KW-0812">Transmembrane</keyword>
<dbReference type="OrthoDB" id="409374at2759"/>
<feature type="domain" description="EGF-like" evidence="3">
    <location>
        <begin position="858"/>
        <end position="899"/>
    </location>
</feature>
<dbReference type="VEuPathDB" id="VectorBase:CPIJ008236"/>
<organism>
    <name type="scientific">Culex quinquefasciatus</name>
    <name type="common">Southern house mosquito</name>
    <name type="synonym">Culex pungens</name>
    <dbReference type="NCBI Taxonomy" id="7176"/>
    <lineage>
        <taxon>Eukaryota</taxon>
        <taxon>Metazoa</taxon>
        <taxon>Ecdysozoa</taxon>
        <taxon>Arthropoda</taxon>
        <taxon>Hexapoda</taxon>
        <taxon>Insecta</taxon>
        <taxon>Pterygota</taxon>
        <taxon>Neoptera</taxon>
        <taxon>Endopterygota</taxon>
        <taxon>Diptera</taxon>
        <taxon>Nematocera</taxon>
        <taxon>Culicoidea</taxon>
        <taxon>Culicidae</taxon>
        <taxon>Culicinae</taxon>
        <taxon>Culicini</taxon>
        <taxon>Culex</taxon>
        <taxon>Culex</taxon>
    </lineage>
</organism>
<feature type="domain" description="EGF-like" evidence="3">
    <location>
        <begin position="825"/>
        <end position="856"/>
    </location>
</feature>
<keyword evidence="1" id="KW-1133">Transmembrane helix</keyword>
<feature type="domain" description="EGF-like" evidence="3">
    <location>
        <begin position="447"/>
        <end position="472"/>
    </location>
</feature>
<feature type="domain" description="EGF-like" evidence="3">
    <location>
        <begin position="963"/>
        <end position="996"/>
    </location>
</feature>
<feature type="domain" description="EGF-like" evidence="3">
    <location>
        <begin position="612"/>
        <end position="642"/>
    </location>
</feature>
<feature type="domain" description="EGF-like" evidence="3">
    <location>
        <begin position="268"/>
        <end position="301"/>
    </location>
</feature>
<evidence type="ECO:0000256" key="2">
    <source>
        <dbReference type="SAM" id="SignalP"/>
    </source>
</evidence>
<feature type="transmembrane region" description="Helical" evidence="1">
    <location>
        <begin position="1078"/>
        <end position="1099"/>
    </location>
</feature>
<evidence type="ECO:0000313" key="5">
    <source>
        <dbReference type="EnsemblMetazoa" id="CPIJ008236-PA"/>
    </source>
</evidence>
<feature type="domain" description="EGF-like" evidence="3">
    <location>
        <begin position="233"/>
        <end position="266"/>
    </location>
</feature>
<dbReference type="Proteomes" id="UP000002320">
    <property type="component" value="Unassembled WGS sequence"/>
</dbReference>
<feature type="domain" description="EGF-like" evidence="3">
    <location>
        <begin position="509"/>
        <end position="542"/>
    </location>
</feature>
<dbReference type="InterPro" id="IPR053255">
    <property type="entry name" value="EGF-like_domain"/>
</dbReference>
<dbReference type="SMART" id="SM00181">
    <property type="entry name" value="EGF"/>
    <property type="match status" value="25"/>
</dbReference>
<feature type="signal peptide" evidence="2">
    <location>
        <begin position="1"/>
        <end position="19"/>
    </location>
</feature>
<accession>B0WMN0</accession>
<feature type="domain" description="EGF-like" evidence="3">
    <location>
        <begin position="998"/>
        <end position="1029"/>
    </location>
</feature>
<sequence length="1363" mass="147782">MHILTQVVLVCLVLPLVTGRKCWMNVKTPYVNSRDQYVSRQSTCSYKCWTGWYNTQVNSGYYTKSCELAYLTEAKLACCEGYFDYGGDCYPVCKSGCPNGRCTGPDQCTCNEGYVKVRNECEPKCSSCENGRCVAPNECVCDEGFRKDSNAACIPSCKDACIGGLCDRSGNCACSKEQFFNPKLLEFGFRNGTVCTGSCDKPCQNGYCVGRNRCKCLNGYQPSKVDSFACAPVCDPSYVDCTGGVCVAPNICICKTGYTLISGKCVPVCDPECINGNCVSPGQCYCFEGFVKTQESGNECVPVCDPPCQNGRCVESNVCECYEGYHVSPGGNNICQPECSDCQDGICIAPEVCVCQEGYEKNSSGSCVPSCSDVCIGGHCNAEHECVCPENHYFNPYLLEFGIRNGTVCTGKCDHPCVNGICAGINKCVCFHGYQISKQDPFTCTPVCDPDDVDCANGVCKQGFRLDQNKCVPLCDPECVNGICESPGQCSCLRGYHKIRESDVECAPTCEPPCSNGKCVSPNTCECFHGFADSPGVANQCDAVCDPSYANCDNGTCLAPNYCKCNDGYMLQNGRCVPNCDPACINGECSNPNECSCLDGFAKNSEDVCIPSCTPRCENGDCVAPNTCKCHRGFEMLSERCSPTCDSTYIESQNGRCIAPNVLLCDEGFALEYDSGSIRCAPSCNPSCTNARCLSDGSCQCFEGFIQSSAASNVCEPACVSPCVNSSCVRPNQCECWEGYQRVDDNVCCPVCDPAVMDCTFGSCIDVNVCLCSTGYALASRGNNTRHCSPTCSQPCNNGVCTAPNVCECLAGYNRTEFDEGCTPVCEESCDNAICSAPDVCSCLEGFVRWNSTVCMAFCDPTIVDCSFGDCVRPNECRCNDGYELVDNGTIAGCDPVCEDLPENAYCSEPGKFICWEGYLEANNSCDPICEQPCGNGTCIKPNDCQCWDAYQWDELGASCVSFCEIQCDAASGTCEDNVCLCYEGYENLENVYRCDAVCTNCSNGVCESPGNCTCLDGFGMSNETLLCEPICDNCTNGVCIAPDECKCNEGYDMRDADDEQRCTPVGAVQSSYFRHQRTFLCIFVVCATSSAALVFVSFKLKQRKPDAGLEKDDGFGMSNETLLCEPICDNCTNGVCIAPDECKCNEGYDMRDADDEQRCTPVGAVQSSYFRHQRTFLCIFVVCATSSAALVFVSFKLKQRKPDAGLEKDEKPTAINEPFDVRAGPKFVDVIDNDALLEQQATFLADSVSIAAGSSITVSSARTQSRAWTWCRPYPDSCPASSPVQPALCSVAIDRPASLVRRRFHQDVPLKARKRRPGRHDRSPLHFNTIAIFPTRKTSTPRPDKRQVSIPRVAEILLESRA</sequence>
<dbReference type="InParanoid" id="B0WMN0"/>
<dbReference type="VEuPathDB" id="VectorBase:CQUJHB016302"/>
<feature type="domain" description="EGF-like" evidence="3">
    <location>
        <begin position="198"/>
        <end position="231"/>
    </location>
</feature>
<evidence type="ECO:0000256" key="1">
    <source>
        <dbReference type="SAM" id="Phobius"/>
    </source>
</evidence>
<dbReference type="EnsemblMetazoa" id="CPIJ008236-RA">
    <property type="protein sequence ID" value="CPIJ008236-PA"/>
    <property type="gene ID" value="CPIJ008236"/>
</dbReference>
<reference evidence="4" key="1">
    <citation type="submission" date="2007-03" db="EMBL/GenBank/DDBJ databases">
        <title>Annotation of Culex pipiens quinquefasciatus.</title>
        <authorList>
            <consortium name="The Broad Institute Genome Sequencing Platform"/>
            <person name="Atkinson P.W."/>
            <person name="Hemingway J."/>
            <person name="Christensen B.M."/>
            <person name="Higgs S."/>
            <person name="Kodira C."/>
            <person name="Hannick L."/>
            <person name="Megy K."/>
            <person name="O'Leary S."/>
            <person name="Pearson M."/>
            <person name="Haas B.J."/>
            <person name="Mauceli E."/>
            <person name="Wortman J.R."/>
            <person name="Lee N.H."/>
            <person name="Guigo R."/>
            <person name="Stanke M."/>
            <person name="Alvarado L."/>
            <person name="Amedeo P."/>
            <person name="Antoine C.H."/>
            <person name="Arensburger P."/>
            <person name="Bidwell S.L."/>
            <person name="Crawford M."/>
            <person name="Camaro F."/>
            <person name="Devon K."/>
            <person name="Engels R."/>
            <person name="Hammond M."/>
            <person name="Howarth C."/>
            <person name="Koehrsen M."/>
            <person name="Lawson D."/>
            <person name="Montgomery P."/>
            <person name="Nene V."/>
            <person name="Nusbaum C."/>
            <person name="Puiu D."/>
            <person name="Romero-Severson J."/>
            <person name="Severson D.W."/>
            <person name="Shumway M."/>
            <person name="Sisk P."/>
            <person name="Stolte C."/>
            <person name="Zeng Q."/>
            <person name="Eisenstadt E."/>
            <person name="Fraser-Liggett C."/>
            <person name="Strausberg R."/>
            <person name="Galagan J."/>
            <person name="Birren B."/>
            <person name="Collins F.H."/>
        </authorList>
    </citation>
    <scope>NUCLEOTIDE SEQUENCE [LARGE SCALE GENOMIC DNA]</scope>
    <source>
        <strain evidence="4">JHB</strain>
    </source>
</reference>
<feature type="transmembrane region" description="Helical" evidence="1">
    <location>
        <begin position="1177"/>
        <end position="1196"/>
    </location>
</feature>
<dbReference type="Gene3D" id="2.10.25.10">
    <property type="entry name" value="Laminin"/>
    <property type="match status" value="20"/>
</dbReference>
<feature type="domain" description="EGF-like" evidence="3">
    <location>
        <begin position="474"/>
        <end position="507"/>
    </location>
</feature>
<keyword evidence="1" id="KW-0472">Membrane</keyword>
<gene>
    <name evidence="5" type="primary">6040585</name>
    <name evidence="4" type="ORF">CpipJ_CPIJ008236</name>
</gene>
<dbReference type="KEGG" id="cqu:CpipJ_CPIJ008236"/>
<dbReference type="PANTHER" id="PTHR24047">
    <property type="entry name" value="FI01909P-RELATED"/>
    <property type="match status" value="1"/>
</dbReference>
<feature type="domain" description="EGF-like" evidence="3">
    <location>
        <begin position="1031"/>
        <end position="1064"/>
    </location>
</feature>
<reference evidence="5" key="2">
    <citation type="submission" date="2021-02" db="UniProtKB">
        <authorList>
            <consortium name="EnsemblMetazoa"/>
        </authorList>
    </citation>
    <scope>IDENTIFICATION</scope>
    <source>
        <strain evidence="5">JHB</strain>
    </source>
</reference>
<feature type="domain" description="EGF-like" evidence="3">
    <location>
        <begin position="124"/>
        <end position="154"/>
    </location>
</feature>
<dbReference type="EMBL" id="DS231999">
    <property type="protein sequence ID" value="EDS31112.1"/>
    <property type="molecule type" value="Genomic_DNA"/>
</dbReference>
<dbReference type="PANTHER" id="PTHR24047:SF32">
    <property type="entry name" value="FI01909P-RELATED"/>
    <property type="match status" value="1"/>
</dbReference>
<dbReference type="InterPro" id="IPR009030">
    <property type="entry name" value="Growth_fac_rcpt_cys_sf"/>
</dbReference>
<dbReference type="HOGENOM" id="CLU_256859_0_0_1"/>